<protein>
    <submittedName>
        <fullName evidence="2">Uncharacterized protein</fullName>
    </submittedName>
</protein>
<feature type="region of interest" description="Disordered" evidence="1">
    <location>
        <begin position="75"/>
        <end position="100"/>
    </location>
</feature>
<comment type="caution">
    <text evidence="2">The sequence shown here is derived from an EMBL/GenBank/DDBJ whole genome shotgun (WGS) entry which is preliminary data.</text>
</comment>
<accession>A0A9X4AY47</accession>
<evidence type="ECO:0000313" key="2">
    <source>
        <dbReference type="EMBL" id="MDC3986975.1"/>
    </source>
</evidence>
<organism evidence="2 3">
    <name type="scientific">Polyangium jinanense</name>
    <dbReference type="NCBI Taxonomy" id="2829994"/>
    <lineage>
        <taxon>Bacteria</taxon>
        <taxon>Pseudomonadati</taxon>
        <taxon>Myxococcota</taxon>
        <taxon>Polyangia</taxon>
        <taxon>Polyangiales</taxon>
        <taxon>Polyangiaceae</taxon>
        <taxon>Polyangium</taxon>
    </lineage>
</organism>
<dbReference type="RefSeq" id="WP_272428759.1">
    <property type="nucleotide sequence ID" value="NZ_JAGTJJ010000046.1"/>
</dbReference>
<name>A0A9X4AY47_9BACT</name>
<dbReference type="Proteomes" id="UP001151081">
    <property type="component" value="Unassembled WGS sequence"/>
</dbReference>
<sequence length="273" mass="30442">MTSKNASRRPPCAKRKSKRTRAVAALALGALGGLFLLRRGEIAAHTPHATVAIQGHETNPVIDREVAPTAPRLSLEAPAETATQDEEPATPSSDEWDDNPLGDLLRNIVDKDKNVGTFLYYYEHVLLDRESRKQYEKLLSDQTMYAEVKQGLLHPGETRETLQGNMTRMVKIDYLREALVWGENPSHEALLDTIEQILLADNFTEEMGTDMRLSIATNKMELYALLFDHAPERAAGVVQAAKGTRLEALIDFIANSIAQRRKNELSLATEVRP</sequence>
<keyword evidence="3" id="KW-1185">Reference proteome</keyword>
<dbReference type="AlphaFoldDB" id="A0A9X4AY47"/>
<feature type="compositionally biased region" description="Acidic residues" evidence="1">
    <location>
        <begin position="83"/>
        <end position="100"/>
    </location>
</feature>
<gene>
    <name evidence="2" type="ORF">KEG57_41285</name>
</gene>
<evidence type="ECO:0000313" key="3">
    <source>
        <dbReference type="Proteomes" id="UP001151081"/>
    </source>
</evidence>
<reference evidence="2 3" key="1">
    <citation type="submission" date="2021-04" db="EMBL/GenBank/DDBJ databases">
        <title>Genome analysis of Polyangium sp.</title>
        <authorList>
            <person name="Li Y."/>
            <person name="Wang J."/>
        </authorList>
    </citation>
    <scope>NUCLEOTIDE SEQUENCE [LARGE SCALE GENOMIC DNA]</scope>
    <source>
        <strain evidence="2 3">SDU14</strain>
    </source>
</reference>
<dbReference type="EMBL" id="JAGTJJ010000046">
    <property type="protein sequence ID" value="MDC3986975.1"/>
    <property type="molecule type" value="Genomic_DNA"/>
</dbReference>
<proteinExistence type="predicted"/>
<evidence type="ECO:0000256" key="1">
    <source>
        <dbReference type="SAM" id="MobiDB-lite"/>
    </source>
</evidence>